<evidence type="ECO:0000256" key="6">
    <source>
        <dbReference type="ARBA" id="ARBA00022741"/>
    </source>
</evidence>
<dbReference type="GO" id="GO:0005524">
    <property type="term" value="F:ATP binding"/>
    <property type="evidence" value="ECO:0007669"/>
    <property type="project" value="UniProtKB-KW"/>
</dbReference>
<dbReference type="Pfam" id="PF00005">
    <property type="entry name" value="ABC_tran"/>
    <property type="match status" value="2"/>
</dbReference>
<sequence length="500" mass="54893">MTTSNSQTPPVVRLQDISKSFGPVKANQNISLDINAGKVLALLGENGAGKSTLMNMLSGVFPPDSGHILLDGQEHHFESPKDAIQAGIGMVYQHFKLVNSMTVAQNVLLGQEGSFIIRPREMEARVDKLAKRYGLDIDPAAIVNTLSMGERQRVEILKLLYRDSRVLIFDEPTAVLTPGETDQLFQALKQMTSRGKAIVFISHKLKEVLQVSDAIAILRRGEIVDNSPRSQITSKAELASRMVGREVVQEVDRGEVVKKEPVLEIENLGGKGLDNLSLTLRKGEIIAIVGVGGNGQNELVDVVTGAMAPEKGTVRLLDQEWKQFFKHPSWRGTVAHIPEDRLGMATCPDLDLTDNVLLTTRRGFAPKVFLNRTLALDVTKTIIRRFHVACPGPQAHARQLSGGNLQKLVLGREFFRRPQIIVAEQPSQGLDISATEEVWHRLLNARTTAGVLLVTGDLNEALQLADRVAVMFKGRFMDVFDASDEKKVDSIGLLMAGISQ</sequence>
<dbReference type="EMBL" id="AP017378">
    <property type="protein sequence ID" value="BBD07021.1"/>
    <property type="molecule type" value="Genomic_DNA"/>
</dbReference>
<dbReference type="GO" id="GO:0016887">
    <property type="term" value="F:ATP hydrolysis activity"/>
    <property type="evidence" value="ECO:0007669"/>
    <property type="project" value="InterPro"/>
</dbReference>
<evidence type="ECO:0000256" key="1">
    <source>
        <dbReference type="ARBA" id="ARBA00004202"/>
    </source>
</evidence>
<name>A0A2Z6AUW2_9BACT</name>
<dbReference type="SUPFAM" id="SSF52540">
    <property type="entry name" value="P-loop containing nucleoside triphosphate hydrolases"/>
    <property type="match status" value="2"/>
</dbReference>
<evidence type="ECO:0000313" key="11">
    <source>
        <dbReference type="EMBL" id="BBD07021.1"/>
    </source>
</evidence>
<dbReference type="CDD" id="cd03216">
    <property type="entry name" value="ABC_Carb_Monos_I"/>
    <property type="match status" value="1"/>
</dbReference>
<dbReference type="GO" id="GO:0005886">
    <property type="term" value="C:plasma membrane"/>
    <property type="evidence" value="ECO:0007669"/>
    <property type="project" value="UniProtKB-SubCell"/>
</dbReference>
<keyword evidence="12" id="KW-1185">Reference proteome</keyword>
<dbReference type="InterPro" id="IPR003593">
    <property type="entry name" value="AAA+_ATPase"/>
</dbReference>
<dbReference type="AlphaFoldDB" id="A0A2Z6AUW2"/>
<dbReference type="Proteomes" id="UP000269883">
    <property type="component" value="Chromosome"/>
</dbReference>
<dbReference type="InterPro" id="IPR050107">
    <property type="entry name" value="ABC_carbohydrate_import_ATPase"/>
</dbReference>
<feature type="domain" description="ABC transporter" evidence="10">
    <location>
        <begin position="12"/>
        <end position="245"/>
    </location>
</feature>
<evidence type="ECO:0000256" key="9">
    <source>
        <dbReference type="ARBA" id="ARBA00023136"/>
    </source>
</evidence>
<feature type="domain" description="ABC transporter" evidence="10">
    <location>
        <begin position="257"/>
        <end position="498"/>
    </location>
</feature>
<dbReference type="SMART" id="SM00382">
    <property type="entry name" value="AAA"/>
    <property type="match status" value="1"/>
</dbReference>
<keyword evidence="8" id="KW-1278">Translocase</keyword>
<dbReference type="PROSITE" id="PS50893">
    <property type="entry name" value="ABC_TRANSPORTER_2"/>
    <property type="match status" value="2"/>
</dbReference>
<keyword evidence="5" id="KW-0677">Repeat</keyword>
<dbReference type="InterPro" id="IPR003439">
    <property type="entry name" value="ABC_transporter-like_ATP-bd"/>
</dbReference>
<comment type="subcellular location">
    <subcellularLocation>
        <location evidence="1">Cell membrane</location>
        <topology evidence="1">Peripheral membrane protein</topology>
    </subcellularLocation>
</comment>
<organism evidence="11 12">
    <name type="scientific">Desulfovibrio ferrophilus</name>
    <dbReference type="NCBI Taxonomy" id="241368"/>
    <lineage>
        <taxon>Bacteria</taxon>
        <taxon>Pseudomonadati</taxon>
        <taxon>Thermodesulfobacteriota</taxon>
        <taxon>Desulfovibrionia</taxon>
        <taxon>Desulfovibrionales</taxon>
        <taxon>Desulfovibrionaceae</taxon>
        <taxon>Desulfovibrio</taxon>
    </lineage>
</organism>
<evidence type="ECO:0000256" key="3">
    <source>
        <dbReference type="ARBA" id="ARBA00022475"/>
    </source>
</evidence>
<dbReference type="OrthoDB" id="9809450at2"/>
<evidence type="ECO:0000256" key="5">
    <source>
        <dbReference type="ARBA" id="ARBA00022737"/>
    </source>
</evidence>
<reference evidence="11 12" key="1">
    <citation type="journal article" date="2018" name="Sci. Adv.">
        <title>Multi-heme cytochromes provide a pathway for survival in energy-limited environments.</title>
        <authorList>
            <person name="Deng X."/>
            <person name="Dohmae N."/>
            <person name="Nealson K.H."/>
            <person name="Hashimoto K."/>
            <person name="Okamoto A."/>
        </authorList>
    </citation>
    <scope>NUCLEOTIDE SEQUENCE [LARGE SCALE GENOMIC DNA]</scope>
    <source>
        <strain evidence="11 12">IS5</strain>
    </source>
</reference>
<dbReference type="RefSeq" id="WP_126375867.1">
    <property type="nucleotide sequence ID" value="NZ_AP017378.1"/>
</dbReference>
<evidence type="ECO:0000256" key="4">
    <source>
        <dbReference type="ARBA" id="ARBA00022597"/>
    </source>
</evidence>
<evidence type="ECO:0000313" key="12">
    <source>
        <dbReference type="Proteomes" id="UP000269883"/>
    </source>
</evidence>
<dbReference type="InterPro" id="IPR027417">
    <property type="entry name" value="P-loop_NTPase"/>
</dbReference>
<evidence type="ECO:0000256" key="8">
    <source>
        <dbReference type="ARBA" id="ARBA00022967"/>
    </source>
</evidence>
<protein>
    <submittedName>
        <fullName evidence="11">Monosaccharide-transporting ATPase</fullName>
    </submittedName>
</protein>
<evidence type="ECO:0000256" key="2">
    <source>
        <dbReference type="ARBA" id="ARBA00022448"/>
    </source>
</evidence>
<proteinExistence type="predicted"/>
<keyword evidence="2" id="KW-0813">Transport</keyword>
<dbReference type="PANTHER" id="PTHR43790">
    <property type="entry name" value="CARBOHYDRATE TRANSPORT ATP-BINDING PROTEIN MG119-RELATED"/>
    <property type="match status" value="1"/>
</dbReference>
<keyword evidence="4" id="KW-0762">Sugar transport</keyword>
<dbReference type="KEGG" id="dfl:DFE_0295"/>
<dbReference type="FunFam" id="3.40.50.300:FF:000127">
    <property type="entry name" value="Ribose import ATP-binding protein RbsA"/>
    <property type="match status" value="1"/>
</dbReference>
<keyword evidence="3" id="KW-1003">Cell membrane</keyword>
<accession>A0A2Z6AUW2</accession>
<dbReference type="InterPro" id="IPR017871">
    <property type="entry name" value="ABC_transporter-like_CS"/>
</dbReference>
<dbReference type="PROSITE" id="PS00211">
    <property type="entry name" value="ABC_TRANSPORTER_1"/>
    <property type="match status" value="1"/>
</dbReference>
<keyword evidence="9" id="KW-0472">Membrane</keyword>
<evidence type="ECO:0000256" key="7">
    <source>
        <dbReference type="ARBA" id="ARBA00022840"/>
    </source>
</evidence>
<evidence type="ECO:0000259" key="10">
    <source>
        <dbReference type="PROSITE" id="PS50893"/>
    </source>
</evidence>
<keyword evidence="7" id="KW-0067">ATP-binding</keyword>
<gene>
    <name evidence="11" type="ORF">DFE_0295</name>
</gene>
<keyword evidence="6" id="KW-0547">Nucleotide-binding</keyword>
<dbReference type="PANTHER" id="PTHR43790:SF9">
    <property type="entry name" value="GALACTOFURANOSE TRANSPORTER ATP-BINDING PROTEIN YTFR"/>
    <property type="match status" value="1"/>
</dbReference>
<dbReference type="CDD" id="cd03215">
    <property type="entry name" value="ABC_Carb_Monos_II"/>
    <property type="match status" value="1"/>
</dbReference>
<dbReference type="Gene3D" id="3.40.50.300">
    <property type="entry name" value="P-loop containing nucleotide triphosphate hydrolases"/>
    <property type="match status" value="2"/>
</dbReference>